<evidence type="ECO:0008006" key="4">
    <source>
        <dbReference type="Google" id="ProtNLM"/>
    </source>
</evidence>
<accession>A0ABD3G7K1</accession>
<organism evidence="2 3">
    <name type="scientific">Phytophthora oleae</name>
    <dbReference type="NCBI Taxonomy" id="2107226"/>
    <lineage>
        <taxon>Eukaryota</taxon>
        <taxon>Sar</taxon>
        <taxon>Stramenopiles</taxon>
        <taxon>Oomycota</taxon>
        <taxon>Peronosporomycetes</taxon>
        <taxon>Peronosporales</taxon>
        <taxon>Peronosporaceae</taxon>
        <taxon>Phytophthora</taxon>
    </lineage>
</organism>
<keyword evidence="1" id="KW-0175">Coiled coil</keyword>
<dbReference type="EMBL" id="JBIMZQ010000002">
    <property type="protein sequence ID" value="KAL3673794.1"/>
    <property type="molecule type" value="Genomic_DNA"/>
</dbReference>
<comment type="caution">
    <text evidence="2">The sequence shown here is derived from an EMBL/GenBank/DDBJ whole genome shotgun (WGS) entry which is preliminary data.</text>
</comment>
<evidence type="ECO:0000313" key="2">
    <source>
        <dbReference type="EMBL" id="KAL3673794.1"/>
    </source>
</evidence>
<dbReference type="PANTHER" id="PTHR35796:SF3">
    <property type="entry name" value="BHLH DOMAIN-CONTAINING PROTEIN"/>
    <property type="match status" value="1"/>
</dbReference>
<keyword evidence="3" id="KW-1185">Reference proteome</keyword>
<reference evidence="2 3" key="1">
    <citation type="submission" date="2024-09" db="EMBL/GenBank/DDBJ databases">
        <title>Genome sequencing and assembly of Phytophthora oleae, isolate VK10A, causative agent of rot of olive drupes.</title>
        <authorList>
            <person name="Conti Taguali S."/>
            <person name="Riolo M."/>
            <person name="La Spada F."/>
            <person name="Cacciola S.O."/>
            <person name="Dionisio G."/>
        </authorList>
    </citation>
    <scope>NUCLEOTIDE SEQUENCE [LARGE SCALE GENOMIC DNA]</scope>
    <source>
        <strain evidence="2 3">VK10A</strain>
    </source>
</reference>
<dbReference type="AlphaFoldDB" id="A0ABD3G7K1"/>
<proteinExistence type="predicted"/>
<dbReference type="PANTHER" id="PTHR35796">
    <property type="entry name" value="HYPOTHETICAL CYTOSOLIC PROTEIN"/>
    <property type="match status" value="1"/>
</dbReference>
<protein>
    <recommendedName>
        <fullName evidence="4">M96 mating-specific protein family</fullName>
    </recommendedName>
</protein>
<evidence type="ECO:0000313" key="3">
    <source>
        <dbReference type="Proteomes" id="UP001632037"/>
    </source>
</evidence>
<evidence type="ECO:0000256" key="1">
    <source>
        <dbReference type="SAM" id="Coils"/>
    </source>
</evidence>
<feature type="coiled-coil region" evidence="1">
    <location>
        <begin position="93"/>
        <end position="120"/>
    </location>
</feature>
<dbReference type="Proteomes" id="UP001632037">
    <property type="component" value="Unassembled WGS sequence"/>
</dbReference>
<sequence length="446" mass="51137">MASFQQDDTSVLEAALSFVDEFDFDADGASISTSITPSQPCQNIMLDPSNSLDIAVPAKPPPPLSKEEKRRLRAEKKRLMRKSGIYSDPNRARNEQTREIAFLRDQMEKLQLDLKVLQQKHKKPKQTLISMHPDVTQSPSLWQEQAMRQRRRKEQVECDNVRLKLAVERQRKVTNTLGALVRKRTRQLNNECAALINQCCVSHRTIDVSDFCGDVEDFRELFYHLDGAYRDVDSIFVANGLASRSIPIQDIHMREGVDGKYLEFFTYKDLPFGLQDTAQASWEYFKGAEKHMAYGNLYEKSAKNLDDPYTVIEEFKKEVFSNNSRADVKMRQVVRRYVEADRDVVIRVSHAAPIQVKNKMLQGLTHNVRGFAVTKRSPASTPKRELTQLLLCTQIALELKDSATYDPNNVRALTNFLIVHGLKNTVVNREYIENALADRALRRISD</sequence>
<gene>
    <name evidence="2" type="ORF">V7S43_001486</name>
</gene>
<name>A0ABD3G7K1_9STRA</name>